<evidence type="ECO:0000256" key="6">
    <source>
        <dbReference type="ARBA" id="ARBA00022737"/>
    </source>
</evidence>
<reference evidence="11 12" key="1">
    <citation type="submission" date="2024-02" db="EMBL/GenBank/DDBJ databases">
        <authorList>
            <person name="Vignale AGUSTIN F."/>
            <person name="Sosa J E."/>
            <person name="Modenutti C."/>
        </authorList>
    </citation>
    <scope>NUCLEOTIDE SEQUENCE [LARGE SCALE GENOMIC DNA]</scope>
</reference>
<evidence type="ECO:0000256" key="3">
    <source>
        <dbReference type="ARBA" id="ARBA00022475"/>
    </source>
</evidence>
<keyword evidence="3" id="KW-1003">Cell membrane</keyword>
<dbReference type="Proteomes" id="UP001642360">
    <property type="component" value="Unassembled WGS sequence"/>
</dbReference>
<keyword evidence="4" id="KW-0433">Leucine-rich repeat</keyword>
<name>A0ABC8R6F1_9AQUA</name>
<evidence type="ECO:0000256" key="2">
    <source>
        <dbReference type="ARBA" id="ARBA00009592"/>
    </source>
</evidence>
<keyword evidence="7" id="KW-1133">Transmembrane helix</keyword>
<sequence length="155" mass="16622">MRDVSSNSLSGYIPPSLGELNKLSAFNVSTNFLVGPIPSDGVLAKFSKDAFVGNRGLCGKQVNLACKDDVGGPTTYSQPPNSAPINGCGPVEKLTVGTKENTIVIVHKVRCSYDCVDNYFHVPVMCAVRIHVWFVQYEGVSGCEGLDHQNPSFLA</sequence>
<dbReference type="GO" id="GO:0005886">
    <property type="term" value="C:plasma membrane"/>
    <property type="evidence" value="ECO:0007669"/>
    <property type="project" value="UniProtKB-SubCell"/>
</dbReference>
<keyword evidence="5" id="KW-0812">Transmembrane</keyword>
<evidence type="ECO:0000256" key="1">
    <source>
        <dbReference type="ARBA" id="ARBA00004251"/>
    </source>
</evidence>
<dbReference type="Gene3D" id="3.80.10.10">
    <property type="entry name" value="Ribonuclease Inhibitor"/>
    <property type="match status" value="1"/>
</dbReference>
<dbReference type="PANTHER" id="PTHR27004:SF460">
    <property type="entry name" value="RECEPTOR-LIKE PROTEIN 33"/>
    <property type="match status" value="1"/>
</dbReference>
<dbReference type="EMBL" id="CAUOFW020001058">
    <property type="protein sequence ID" value="CAK9140585.1"/>
    <property type="molecule type" value="Genomic_DNA"/>
</dbReference>
<evidence type="ECO:0000313" key="11">
    <source>
        <dbReference type="EMBL" id="CAK9140585.1"/>
    </source>
</evidence>
<keyword evidence="12" id="KW-1185">Reference proteome</keyword>
<evidence type="ECO:0000256" key="10">
    <source>
        <dbReference type="ARBA" id="ARBA00023180"/>
    </source>
</evidence>
<organism evidence="11 12">
    <name type="scientific">Ilex paraguariensis</name>
    <name type="common">yerba mate</name>
    <dbReference type="NCBI Taxonomy" id="185542"/>
    <lineage>
        <taxon>Eukaryota</taxon>
        <taxon>Viridiplantae</taxon>
        <taxon>Streptophyta</taxon>
        <taxon>Embryophyta</taxon>
        <taxon>Tracheophyta</taxon>
        <taxon>Spermatophyta</taxon>
        <taxon>Magnoliopsida</taxon>
        <taxon>eudicotyledons</taxon>
        <taxon>Gunneridae</taxon>
        <taxon>Pentapetalae</taxon>
        <taxon>asterids</taxon>
        <taxon>campanulids</taxon>
        <taxon>Aquifoliales</taxon>
        <taxon>Aquifoliaceae</taxon>
        <taxon>Ilex</taxon>
    </lineage>
</organism>
<gene>
    <name evidence="11" type="ORF">ILEXP_LOCUS8087</name>
</gene>
<comment type="subcellular location">
    <subcellularLocation>
        <location evidence="1">Cell membrane</location>
        <topology evidence="1">Single-pass type I membrane protein</topology>
    </subcellularLocation>
</comment>
<comment type="caution">
    <text evidence="11">The sequence shown here is derived from an EMBL/GenBank/DDBJ whole genome shotgun (WGS) entry which is preliminary data.</text>
</comment>
<evidence type="ECO:0000256" key="5">
    <source>
        <dbReference type="ARBA" id="ARBA00022692"/>
    </source>
</evidence>
<evidence type="ECO:0000256" key="9">
    <source>
        <dbReference type="ARBA" id="ARBA00023170"/>
    </source>
</evidence>
<keyword evidence="10" id="KW-0325">Glycoprotein</keyword>
<keyword evidence="9" id="KW-0675">Receptor</keyword>
<dbReference type="SUPFAM" id="SSF52058">
    <property type="entry name" value="L domain-like"/>
    <property type="match status" value="1"/>
</dbReference>
<protein>
    <submittedName>
        <fullName evidence="11">Uncharacterized protein</fullName>
    </submittedName>
</protein>
<dbReference type="AlphaFoldDB" id="A0ABC8R6F1"/>
<accession>A0ABC8R6F1</accession>
<keyword evidence="8" id="KW-0472">Membrane</keyword>
<comment type="similarity">
    <text evidence="2">Belongs to the RLP family.</text>
</comment>
<evidence type="ECO:0000313" key="12">
    <source>
        <dbReference type="Proteomes" id="UP001642360"/>
    </source>
</evidence>
<dbReference type="InterPro" id="IPR032675">
    <property type="entry name" value="LRR_dom_sf"/>
</dbReference>
<proteinExistence type="inferred from homology"/>
<keyword evidence="6" id="KW-0677">Repeat</keyword>
<evidence type="ECO:0000256" key="7">
    <source>
        <dbReference type="ARBA" id="ARBA00022989"/>
    </source>
</evidence>
<evidence type="ECO:0000256" key="4">
    <source>
        <dbReference type="ARBA" id="ARBA00022614"/>
    </source>
</evidence>
<evidence type="ECO:0000256" key="8">
    <source>
        <dbReference type="ARBA" id="ARBA00023136"/>
    </source>
</evidence>
<dbReference type="PANTHER" id="PTHR27004">
    <property type="entry name" value="RECEPTOR-LIKE PROTEIN 12 ISOFORM X1"/>
    <property type="match status" value="1"/>
</dbReference>